<feature type="transmembrane region" description="Helical" evidence="1">
    <location>
        <begin position="56"/>
        <end position="75"/>
    </location>
</feature>
<evidence type="ECO:0000256" key="1">
    <source>
        <dbReference type="SAM" id="Phobius"/>
    </source>
</evidence>
<keyword evidence="3" id="KW-1185">Reference proteome</keyword>
<evidence type="ECO:0000313" key="2">
    <source>
        <dbReference type="EMBL" id="EHN12545.1"/>
    </source>
</evidence>
<evidence type="ECO:0000313" key="3">
    <source>
        <dbReference type="Proteomes" id="UP000005143"/>
    </source>
</evidence>
<gene>
    <name evidence="2" type="ORF">PAI11_05680</name>
</gene>
<keyword evidence="1" id="KW-0472">Membrane</keyword>
<dbReference type="EMBL" id="AGUD01000019">
    <property type="protein sequence ID" value="EHN12545.1"/>
    <property type="molecule type" value="Genomic_DNA"/>
</dbReference>
<reference evidence="2 3" key="1">
    <citation type="journal article" date="2013" name="Biodegradation">
        <title>Quantitative proteomic analysis of ibuprofen-degrading Patulibacter sp. strain I11.</title>
        <authorList>
            <person name="Almeida B."/>
            <person name="Kjeldal H."/>
            <person name="Lolas I."/>
            <person name="Knudsen A.D."/>
            <person name="Carvalho G."/>
            <person name="Nielsen K.L."/>
            <person name="Barreto Crespo M.T."/>
            <person name="Stensballe A."/>
            <person name="Nielsen J.L."/>
        </authorList>
    </citation>
    <scope>NUCLEOTIDE SEQUENCE [LARGE SCALE GENOMIC DNA]</scope>
    <source>
        <strain evidence="2 3">I11</strain>
    </source>
</reference>
<keyword evidence="1" id="KW-0812">Transmembrane</keyword>
<evidence type="ECO:0008006" key="4">
    <source>
        <dbReference type="Google" id="ProtNLM"/>
    </source>
</evidence>
<keyword evidence="1" id="KW-1133">Transmembrane helix</keyword>
<proteinExistence type="predicted"/>
<dbReference type="Gene3D" id="6.10.140.1340">
    <property type="match status" value="1"/>
</dbReference>
<comment type="caution">
    <text evidence="2">The sequence shown here is derived from an EMBL/GenBank/DDBJ whole genome shotgun (WGS) entry which is preliminary data.</text>
</comment>
<dbReference type="Proteomes" id="UP000005143">
    <property type="component" value="Unassembled WGS sequence"/>
</dbReference>
<protein>
    <recommendedName>
        <fullName evidence="4">DUF2892 domain-containing protein</fullName>
    </recommendedName>
</protein>
<feature type="transmembrane region" description="Helical" evidence="1">
    <location>
        <begin position="21"/>
        <end position="44"/>
    </location>
</feature>
<dbReference type="RefSeq" id="WP_007570658.1">
    <property type="nucleotide sequence ID" value="NZ_AGUD01000019.1"/>
</dbReference>
<sequence>MSTVDHPTPIAPASRWPLERALFALAGSVTLLSAALVAVVSPWFLLLTAFVGLNQWLYVAVGACPASLILHRVLGLEPACRRSPR</sequence>
<accession>H0E1A6</accession>
<dbReference type="OrthoDB" id="9799383at2"/>
<dbReference type="AlphaFoldDB" id="H0E1A6"/>
<organism evidence="2 3">
    <name type="scientific">Patulibacter medicamentivorans</name>
    <dbReference type="NCBI Taxonomy" id="1097667"/>
    <lineage>
        <taxon>Bacteria</taxon>
        <taxon>Bacillati</taxon>
        <taxon>Actinomycetota</taxon>
        <taxon>Thermoleophilia</taxon>
        <taxon>Solirubrobacterales</taxon>
        <taxon>Patulibacteraceae</taxon>
        <taxon>Patulibacter</taxon>
    </lineage>
</organism>
<name>H0E1A6_9ACTN</name>